<evidence type="ECO:0000313" key="2">
    <source>
        <dbReference type="EMBL" id="OGH68146.1"/>
    </source>
</evidence>
<feature type="signal peptide" evidence="1">
    <location>
        <begin position="1"/>
        <end position="27"/>
    </location>
</feature>
<evidence type="ECO:0000256" key="1">
    <source>
        <dbReference type="SAM" id="SignalP"/>
    </source>
</evidence>
<organism evidence="2 3">
    <name type="scientific">Candidatus Magasanikbacteria bacterium RIFCSPHIGHO2_02_FULL_50_9b</name>
    <dbReference type="NCBI Taxonomy" id="1798682"/>
    <lineage>
        <taxon>Bacteria</taxon>
        <taxon>Candidatus Magasanikiibacteriota</taxon>
    </lineage>
</organism>
<comment type="caution">
    <text evidence="2">The sequence shown here is derived from an EMBL/GenBank/DDBJ whole genome shotgun (WGS) entry which is preliminary data.</text>
</comment>
<dbReference type="Proteomes" id="UP000176532">
    <property type="component" value="Unassembled WGS sequence"/>
</dbReference>
<evidence type="ECO:0000313" key="3">
    <source>
        <dbReference type="Proteomes" id="UP000176532"/>
    </source>
</evidence>
<protein>
    <submittedName>
        <fullName evidence="2">Uncharacterized protein</fullName>
    </submittedName>
</protein>
<keyword evidence="1" id="KW-0732">Signal</keyword>
<accession>A0A1F6M943</accession>
<proteinExistence type="predicted"/>
<dbReference type="AlphaFoldDB" id="A0A1F6M943"/>
<name>A0A1F6M943_9BACT</name>
<dbReference type="EMBL" id="MFQD01000008">
    <property type="protein sequence ID" value="OGH68146.1"/>
    <property type="molecule type" value="Genomic_DNA"/>
</dbReference>
<sequence>MPIKFFSFITASSILFVHLLHAAPAHAADEITLVKAKGSPAVYWVTGVQRRPFPLFAIYKSWFGESFGSVKEITLAELSSYTLSKNVLFKKESLIKIQTDPKVYRVADESGKLEWIQTEEEFKKRGLSFKNIVDVPDAFFPDYTIAPLSDFATPQNALPPEPMATSTPIIVVEEKPLPIPFAISGVSTAHSKNETGAQVTFVFSTNEAATATIEYTIGDNASSTVAVQTAATAFSKMAPVQYGSAYKYLITTTNATGKVSQSYGTFTSYSDIHVSGLSNVIAANKPLAQPINLVGGFTAVNNTKEPRTVTQFTLRFDSAPTATTNVAKTIQVVRLNGDNSVGEVVVEKTVGSGTSILNMTNLQKFPASDEIAAGQTKRYGIVIKNLENINLDNTLPTDVFQPYIAAIDFLGDTMVSYSNSKLGTLTYRKP</sequence>
<reference evidence="2 3" key="1">
    <citation type="journal article" date="2016" name="Nat. Commun.">
        <title>Thousands of microbial genomes shed light on interconnected biogeochemical processes in an aquifer system.</title>
        <authorList>
            <person name="Anantharaman K."/>
            <person name="Brown C.T."/>
            <person name="Hug L.A."/>
            <person name="Sharon I."/>
            <person name="Castelle C.J."/>
            <person name="Probst A.J."/>
            <person name="Thomas B.C."/>
            <person name="Singh A."/>
            <person name="Wilkins M.J."/>
            <person name="Karaoz U."/>
            <person name="Brodie E.L."/>
            <person name="Williams K.H."/>
            <person name="Hubbard S.S."/>
            <person name="Banfield J.F."/>
        </authorList>
    </citation>
    <scope>NUCLEOTIDE SEQUENCE [LARGE SCALE GENOMIC DNA]</scope>
</reference>
<gene>
    <name evidence="2" type="ORF">A3C15_03550</name>
</gene>
<dbReference type="STRING" id="1798682.A3C15_03550"/>
<feature type="chain" id="PRO_5009525575" evidence="1">
    <location>
        <begin position="28"/>
        <end position="430"/>
    </location>
</feature>